<dbReference type="AlphaFoldDB" id="A0A813AK71"/>
<feature type="transmembrane region" description="Helical" evidence="1">
    <location>
        <begin position="97"/>
        <end position="117"/>
    </location>
</feature>
<evidence type="ECO:0000256" key="1">
    <source>
        <dbReference type="SAM" id="Phobius"/>
    </source>
</evidence>
<name>A0A813AK71_9DINO</name>
<protein>
    <submittedName>
        <fullName evidence="2">FEM1B protein</fullName>
    </submittedName>
</protein>
<reference evidence="2" key="1">
    <citation type="submission" date="2021-02" db="EMBL/GenBank/DDBJ databases">
        <authorList>
            <person name="Dougan E. K."/>
            <person name="Rhodes N."/>
            <person name="Thang M."/>
            <person name="Chan C."/>
        </authorList>
    </citation>
    <scope>NUCLEOTIDE SEQUENCE</scope>
</reference>
<keyword evidence="1" id="KW-0472">Membrane</keyword>
<gene>
    <name evidence="2" type="primary">FEM1B</name>
    <name evidence="2" type="ORF">SNEC2469_LOCUS27927</name>
</gene>
<feature type="transmembrane region" description="Helical" evidence="1">
    <location>
        <begin position="33"/>
        <end position="53"/>
    </location>
</feature>
<sequence length="190" mass="21113">MRKVSHEVLSCLGHFAHGKLKQHFISVGFAGDVIRISITAVSLVGLSINWGAFQTQQELQLIFACTGFLRWLRVLNSLKGFESTGKPMLPILQAVPATGPFFFVVFCWFAAFVHLYYSFGLGDFWSGTTILYNLGFLAETSDVMLPAGDNAAQWRLLVDFVIMVMSFSMSIILLNVLIGVRAESYNRGAF</sequence>
<dbReference type="EMBL" id="CAJNJA010059696">
    <property type="protein sequence ID" value="CAE7868500.1"/>
    <property type="molecule type" value="Genomic_DNA"/>
</dbReference>
<dbReference type="OrthoDB" id="442404at2759"/>
<feature type="transmembrane region" description="Helical" evidence="1">
    <location>
        <begin position="160"/>
        <end position="180"/>
    </location>
</feature>
<keyword evidence="3" id="KW-1185">Reference proteome</keyword>
<organism evidence="2 3">
    <name type="scientific">Symbiodinium necroappetens</name>
    <dbReference type="NCBI Taxonomy" id="1628268"/>
    <lineage>
        <taxon>Eukaryota</taxon>
        <taxon>Sar</taxon>
        <taxon>Alveolata</taxon>
        <taxon>Dinophyceae</taxon>
        <taxon>Suessiales</taxon>
        <taxon>Symbiodiniaceae</taxon>
        <taxon>Symbiodinium</taxon>
    </lineage>
</organism>
<dbReference type="Proteomes" id="UP000601435">
    <property type="component" value="Unassembled WGS sequence"/>
</dbReference>
<evidence type="ECO:0000313" key="3">
    <source>
        <dbReference type="Proteomes" id="UP000601435"/>
    </source>
</evidence>
<keyword evidence="1" id="KW-0812">Transmembrane</keyword>
<keyword evidence="1" id="KW-1133">Transmembrane helix</keyword>
<accession>A0A813AK71</accession>
<evidence type="ECO:0000313" key="2">
    <source>
        <dbReference type="EMBL" id="CAE7868500.1"/>
    </source>
</evidence>
<proteinExistence type="predicted"/>
<comment type="caution">
    <text evidence="2">The sequence shown here is derived from an EMBL/GenBank/DDBJ whole genome shotgun (WGS) entry which is preliminary data.</text>
</comment>